<evidence type="ECO:0000256" key="1">
    <source>
        <dbReference type="SAM" id="MobiDB-lite"/>
    </source>
</evidence>
<name>A0AAD9TID4_9ROSI</name>
<dbReference type="AlphaFoldDB" id="A0AAD9TID4"/>
<accession>A0AAD9TID4</accession>
<feature type="region of interest" description="Disordered" evidence="1">
    <location>
        <begin position="14"/>
        <end position="34"/>
    </location>
</feature>
<gene>
    <name evidence="2" type="ORF">Ddye_030961</name>
</gene>
<dbReference type="Proteomes" id="UP001280121">
    <property type="component" value="Unassembled WGS sequence"/>
</dbReference>
<feature type="compositionally biased region" description="Basic residues" evidence="1">
    <location>
        <begin position="18"/>
        <end position="27"/>
    </location>
</feature>
<evidence type="ECO:0000313" key="3">
    <source>
        <dbReference type="Proteomes" id="UP001280121"/>
    </source>
</evidence>
<protein>
    <submittedName>
        <fullName evidence="2">Uncharacterized protein</fullName>
    </submittedName>
</protein>
<dbReference type="EMBL" id="JANJYI010000009">
    <property type="protein sequence ID" value="KAK2636169.1"/>
    <property type="molecule type" value="Genomic_DNA"/>
</dbReference>
<evidence type="ECO:0000313" key="2">
    <source>
        <dbReference type="EMBL" id="KAK2636169.1"/>
    </source>
</evidence>
<reference evidence="2" key="1">
    <citation type="journal article" date="2023" name="Plant J.">
        <title>Genome sequences and population genomics provide insights into the demographic history, inbreeding, and mutation load of two 'living fossil' tree species of Dipteronia.</title>
        <authorList>
            <person name="Feng Y."/>
            <person name="Comes H.P."/>
            <person name="Chen J."/>
            <person name="Zhu S."/>
            <person name="Lu R."/>
            <person name="Zhang X."/>
            <person name="Li P."/>
            <person name="Qiu J."/>
            <person name="Olsen K.M."/>
            <person name="Qiu Y."/>
        </authorList>
    </citation>
    <scope>NUCLEOTIDE SEQUENCE</scope>
    <source>
        <strain evidence="2">KIB01</strain>
    </source>
</reference>
<proteinExistence type="predicted"/>
<organism evidence="2 3">
    <name type="scientific">Dipteronia dyeriana</name>
    <dbReference type="NCBI Taxonomy" id="168575"/>
    <lineage>
        <taxon>Eukaryota</taxon>
        <taxon>Viridiplantae</taxon>
        <taxon>Streptophyta</taxon>
        <taxon>Embryophyta</taxon>
        <taxon>Tracheophyta</taxon>
        <taxon>Spermatophyta</taxon>
        <taxon>Magnoliopsida</taxon>
        <taxon>eudicotyledons</taxon>
        <taxon>Gunneridae</taxon>
        <taxon>Pentapetalae</taxon>
        <taxon>rosids</taxon>
        <taxon>malvids</taxon>
        <taxon>Sapindales</taxon>
        <taxon>Sapindaceae</taxon>
        <taxon>Hippocastanoideae</taxon>
        <taxon>Acereae</taxon>
        <taxon>Dipteronia</taxon>
    </lineage>
</organism>
<keyword evidence="3" id="KW-1185">Reference proteome</keyword>
<sequence>MAWPSPSLAANIRVSSVRNKRRRRRPRQWPSEGLALSGGNSVTYPMKIQTQDAKMPFFFSFRHLQQKL</sequence>
<comment type="caution">
    <text evidence="2">The sequence shown here is derived from an EMBL/GenBank/DDBJ whole genome shotgun (WGS) entry which is preliminary data.</text>
</comment>